<comment type="caution">
    <text evidence="1">The sequence shown here is derived from an EMBL/GenBank/DDBJ whole genome shotgun (WGS) entry which is preliminary data.</text>
</comment>
<protein>
    <submittedName>
        <fullName evidence="1">Uncharacterized protein</fullName>
    </submittedName>
</protein>
<dbReference type="EMBL" id="LVHD01000015">
    <property type="protein sequence ID" value="OAG77189.1"/>
    <property type="molecule type" value="Genomic_DNA"/>
</dbReference>
<proteinExistence type="predicted"/>
<dbReference type="PATRIC" id="fig|178901.10.peg.1538"/>
<accession>A0A087PPI4</accession>
<evidence type="ECO:0000313" key="1">
    <source>
        <dbReference type="EMBL" id="OAG77189.1"/>
    </source>
</evidence>
<sequence>MTVTDAELRMWAMDRALDSFNRKNWADAFLKAGVLYAWAKDGTKPPLLDNGDIDLEKFLENLRNKGRVDG</sequence>
<reference evidence="1 2" key="1">
    <citation type="submission" date="2016-03" db="EMBL/GenBank/DDBJ databases">
        <title>Draft genome sequence of Acetobacter malorum CECT 7742, a strain isolated from strawberry vinegar.</title>
        <authorList>
            <person name="Sainz F."/>
            <person name="Mas A."/>
            <person name="Torija M.J."/>
        </authorList>
    </citation>
    <scope>NUCLEOTIDE SEQUENCE [LARGE SCALE GENOMIC DNA]</scope>
    <source>
        <strain evidence="1 2">CECT 7742</strain>
    </source>
</reference>
<dbReference type="Proteomes" id="UP000077349">
    <property type="component" value="Unassembled WGS sequence"/>
</dbReference>
<name>A0A087PPI4_9PROT</name>
<organism evidence="1 2">
    <name type="scientific">Acetobacter malorum</name>
    <dbReference type="NCBI Taxonomy" id="178901"/>
    <lineage>
        <taxon>Bacteria</taxon>
        <taxon>Pseudomonadati</taxon>
        <taxon>Pseudomonadota</taxon>
        <taxon>Alphaproteobacteria</taxon>
        <taxon>Acetobacterales</taxon>
        <taxon>Acetobacteraceae</taxon>
        <taxon>Acetobacter</taxon>
    </lineage>
</organism>
<dbReference type="STRING" id="178901.AmDm5_1590"/>
<dbReference type="AlphaFoldDB" id="A0A087PPI4"/>
<evidence type="ECO:0000313" key="2">
    <source>
        <dbReference type="Proteomes" id="UP000077349"/>
    </source>
</evidence>
<gene>
    <name evidence="1" type="ORF">Amal_01438</name>
</gene>